<evidence type="ECO:0000256" key="1">
    <source>
        <dbReference type="ARBA" id="ARBA00004651"/>
    </source>
</evidence>
<keyword evidence="5 7" id="KW-1133">Transmembrane helix</keyword>
<evidence type="ECO:0000256" key="6">
    <source>
        <dbReference type="ARBA" id="ARBA00023136"/>
    </source>
</evidence>
<dbReference type="InterPro" id="IPR036458">
    <property type="entry name" value="Na:dicarbo_symporter_sf"/>
</dbReference>
<dbReference type="Pfam" id="PF00375">
    <property type="entry name" value="SDF"/>
    <property type="match status" value="1"/>
</dbReference>
<dbReference type="PANTHER" id="PTHR42865">
    <property type="entry name" value="PROTON/GLUTAMATE-ASPARTATE SYMPORTER"/>
    <property type="match status" value="1"/>
</dbReference>
<evidence type="ECO:0000256" key="7">
    <source>
        <dbReference type="SAM" id="Phobius"/>
    </source>
</evidence>
<sequence>MTSQTSSPESPARRLPKWVTSFGPQIIAALIAGLALGLLAKSMGTVDDEPNWLTTTLDTIGTSYVSLLKAAVVPLIFTAVVSSIANLRAVSNAARLAWQTLLWFAITALISVVIGILLGFFLQPGNNADVSQGEEFNGSQGSWVGFLTGLVPANFLGLGASSKVAESGDVTTSVSFNVLQILVIAIAVGIAALKVGKPAEAFLALNASALAVIQKVLWWIIRLAPVGTVGLIGTAVATYGWDTIGSLGMFALTVYLGLFLVLFGVYPALIKAHGLSVRQWFSGAWPAIQLAFVSRSSVGTLPLTQRVTERNLGVPRAYASFAVPLGATTKMDGCASIYPAVSAIFVAQFFNVDLVFTDYLLIALVSVLGSAATAGTTGAVVMLTLTLSTLGLPLAGVGLLLAIDPILDMGRTAVNVAGQTVVPTLVARRNGLLDSGLYNARRQGDPFADDSEQIEVPLLVESKS</sequence>
<feature type="transmembrane region" description="Helical" evidence="7">
    <location>
        <begin position="380"/>
        <end position="403"/>
    </location>
</feature>
<dbReference type="PRINTS" id="PR00173">
    <property type="entry name" value="EDTRNSPORT"/>
</dbReference>
<evidence type="ECO:0000256" key="2">
    <source>
        <dbReference type="ARBA" id="ARBA00022448"/>
    </source>
</evidence>
<feature type="transmembrane region" description="Helical" evidence="7">
    <location>
        <begin position="21"/>
        <end position="40"/>
    </location>
</feature>
<evidence type="ECO:0000256" key="3">
    <source>
        <dbReference type="ARBA" id="ARBA00022475"/>
    </source>
</evidence>
<feature type="transmembrane region" description="Helical" evidence="7">
    <location>
        <begin position="247"/>
        <end position="269"/>
    </location>
</feature>
<evidence type="ECO:0000256" key="5">
    <source>
        <dbReference type="ARBA" id="ARBA00022989"/>
    </source>
</evidence>
<protein>
    <submittedName>
        <fullName evidence="8">Dicarboxylate/amino acid:cation symporter</fullName>
    </submittedName>
</protein>
<feature type="transmembrane region" description="Helical" evidence="7">
    <location>
        <begin position="354"/>
        <end position="374"/>
    </location>
</feature>
<keyword evidence="9" id="KW-1185">Reference proteome</keyword>
<reference evidence="8 9" key="1">
    <citation type="submission" date="2022-07" db="EMBL/GenBank/DDBJ databases">
        <title>Novel species in genus Arthrobacter.</title>
        <authorList>
            <person name="Liu Y."/>
        </authorList>
    </citation>
    <scope>NUCLEOTIDE SEQUENCE [LARGE SCALE GENOMIC DNA]</scope>
    <source>
        <strain evidence="9">zg-Y859</strain>
    </source>
</reference>
<dbReference type="InterPro" id="IPR001991">
    <property type="entry name" value="Na-dicarboxylate_symporter"/>
</dbReference>
<proteinExistence type="predicted"/>
<feature type="transmembrane region" description="Helical" evidence="7">
    <location>
        <begin position="174"/>
        <end position="195"/>
    </location>
</feature>
<gene>
    <name evidence="8" type="ORF">NNX28_14425</name>
</gene>
<comment type="caution">
    <text evidence="8">The sequence shown here is derived from an EMBL/GenBank/DDBJ whole genome shotgun (WGS) entry which is preliminary data.</text>
</comment>
<feature type="transmembrane region" description="Helical" evidence="7">
    <location>
        <begin position="101"/>
        <end position="122"/>
    </location>
</feature>
<keyword evidence="3" id="KW-1003">Cell membrane</keyword>
<feature type="transmembrane region" description="Helical" evidence="7">
    <location>
        <begin position="216"/>
        <end position="241"/>
    </location>
</feature>
<evidence type="ECO:0000256" key="4">
    <source>
        <dbReference type="ARBA" id="ARBA00022692"/>
    </source>
</evidence>
<evidence type="ECO:0000313" key="8">
    <source>
        <dbReference type="EMBL" id="MCQ1951116.1"/>
    </source>
</evidence>
<feature type="transmembrane region" description="Helical" evidence="7">
    <location>
        <begin position="60"/>
        <end position="81"/>
    </location>
</feature>
<name>A0ABT1NX06_9MICC</name>
<evidence type="ECO:0000313" key="9">
    <source>
        <dbReference type="Proteomes" id="UP001206924"/>
    </source>
</evidence>
<comment type="subcellular location">
    <subcellularLocation>
        <location evidence="1">Cell membrane</location>
        <topology evidence="1">Multi-pass membrane protein</topology>
    </subcellularLocation>
</comment>
<dbReference type="PANTHER" id="PTHR42865:SF7">
    <property type="entry name" value="PROTON_GLUTAMATE-ASPARTATE SYMPORTER"/>
    <property type="match status" value="1"/>
</dbReference>
<dbReference type="SUPFAM" id="SSF118215">
    <property type="entry name" value="Proton glutamate symport protein"/>
    <property type="match status" value="1"/>
</dbReference>
<dbReference type="RefSeq" id="WP_255798614.1">
    <property type="nucleotide sequence ID" value="NZ_CP104263.1"/>
</dbReference>
<keyword evidence="4 7" id="KW-0812">Transmembrane</keyword>
<organism evidence="8 9">
    <name type="scientific">Arthrobacter jinronghuae</name>
    <dbReference type="NCBI Taxonomy" id="2964609"/>
    <lineage>
        <taxon>Bacteria</taxon>
        <taxon>Bacillati</taxon>
        <taxon>Actinomycetota</taxon>
        <taxon>Actinomycetes</taxon>
        <taxon>Micrococcales</taxon>
        <taxon>Micrococcaceae</taxon>
        <taxon>Arthrobacter</taxon>
    </lineage>
</organism>
<dbReference type="Gene3D" id="1.10.3860.10">
    <property type="entry name" value="Sodium:dicarboxylate symporter"/>
    <property type="match status" value="1"/>
</dbReference>
<keyword evidence="6 7" id="KW-0472">Membrane</keyword>
<dbReference type="Proteomes" id="UP001206924">
    <property type="component" value="Unassembled WGS sequence"/>
</dbReference>
<accession>A0ABT1NX06</accession>
<keyword evidence="2" id="KW-0813">Transport</keyword>
<dbReference type="EMBL" id="JANFLP010000014">
    <property type="protein sequence ID" value="MCQ1951116.1"/>
    <property type="molecule type" value="Genomic_DNA"/>
</dbReference>